<sequence length="248" mass="26250">MVPDSSLLVASGTRDVHGRVISASARRGSPSEHKSQGQSHMGQAGSSVRLDDVFDHASCDQQDVSDNDDIPTEDIDSEGFNDFGSDSPPHLPRHSPPHSLPHSPPARRSNVIRLRVRGLGAASVSASSSAASNTQPWVVTGPVVGGPHDGSVIPSFLGHMAHRLAKSCKPSLEMDTTIIYFNLLKEWKGSMSTKAQILLAGKLIITQSGTVDCETLVMTVLRMTSQTLQTSKVIHGGGVQSGFVAKKG</sequence>
<dbReference type="AlphaFoldDB" id="A0AAV1E200"/>
<feature type="compositionally biased region" description="Polar residues" evidence="1">
    <location>
        <begin position="36"/>
        <end position="46"/>
    </location>
</feature>
<gene>
    <name evidence="2" type="ORF">OLC1_LOCUS20098</name>
</gene>
<evidence type="ECO:0000313" key="2">
    <source>
        <dbReference type="EMBL" id="CAI9113009.1"/>
    </source>
</evidence>
<keyword evidence="3" id="KW-1185">Reference proteome</keyword>
<name>A0AAV1E200_OLDCO</name>
<reference evidence="2" key="1">
    <citation type="submission" date="2023-03" db="EMBL/GenBank/DDBJ databases">
        <authorList>
            <person name="Julca I."/>
        </authorList>
    </citation>
    <scope>NUCLEOTIDE SEQUENCE</scope>
</reference>
<evidence type="ECO:0000256" key="1">
    <source>
        <dbReference type="SAM" id="MobiDB-lite"/>
    </source>
</evidence>
<feature type="compositionally biased region" description="Acidic residues" evidence="1">
    <location>
        <begin position="63"/>
        <end position="79"/>
    </location>
</feature>
<proteinExistence type="predicted"/>
<feature type="region of interest" description="Disordered" evidence="1">
    <location>
        <begin position="1"/>
        <end position="106"/>
    </location>
</feature>
<evidence type="ECO:0000313" key="3">
    <source>
        <dbReference type="Proteomes" id="UP001161247"/>
    </source>
</evidence>
<protein>
    <submittedName>
        <fullName evidence="2">OLC1v1013529C1</fullName>
    </submittedName>
</protein>
<accession>A0AAV1E200</accession>
<dbReference type="Proteomes" id="UP001161247">
    <property type="component" value="Chromosome 7"/>
</dbReference>
<dbReference type="EMBL" id="OX459124">
    <property type="protein sequence ID" value="CAI9113009.1"/>
    <property type="molecule type" value="Genomic_DNA"/>
</dbReference>
<feature type="compositionally biased region" description="Basic and acidic residues" evidence="1">
    <location>
        <begin position="49"/>
        <end position="58"/>
    </location>
</feature>
<organism evidence="2 3">
    <name type="scientific">Oldenlandia corymbosa var. corymbosa</name>
    <dbReference type="NCBI Taxonomy" id="529605"/>
    <lineage>
        <taxon>Eukaryota</taxon>
        <taxon>Viridiplantae</taxon>
        <taxon>Streptophyta</taxon>
        <taxon>Embryophyta</taxon>
        <taxon>Tracheophyta</taxon>
        <taxon>Spermatophyta</taxon>
        <taxon>Magnoliopsida</taxon>
        <taxon>eudicotyledons</taxon>
        <taxon>Gunneridae</taxon>
        <taxon>Pentapetalae</taxon>
        <taxon>asterids</taxon>
        <taxon>lamiids</taxon>
        <taxon>Gentianales</taxon>
        <taxon>Rubiaceae</taxon>
        <taxon>Rubioideae</taxon>
        <taxon>Spermacoceae</taxon>
        <taxon>Hedyotis-Oldenlandia complex</taxon>
        <taxon>Oldenlandia</taxon>
    </lineage>
</organism>